<feature type="domain" description="Protein kinase" evidence="23">
    <location>
        <begin position="899"/>
        <end position="1180"/>
    </location>
</feature>
<evidence type="ECO:0000256" key="18">
    <source>
        <dbReference type="ARBA" id="ARBA00023180"/>
    </source>
</evidence>
<dbReference type="GO" id="GO:0006952">
    <property type="term" value="P:defense response"/>
    <property type="evidence" value="ECO:0007669"/>
    <property type="project" value="UniProtKB-ARBA"/>
</dbReference>
<dbReference type="FunFam" id="3.80.10.10:FF:000095">
    <property type="entry name" value="LRR receptor-like serine/threonine-protein kinase GSO1"/>
    <property type="match status" value="1"/>
</dbReference>
<organism evidence="24 25">
    <name type="scientific">Castilleja foliolosa</name>
    <dbReference type="NCBI Taxonomy" id="1961234"/>
    <lineage>
        <taxon>Eukaryota</taxon>
        <taxon>Viridiplantae</taxon>
        <taxon>Streptophyta</taxon>
        <taxon>Embryophyta</taxon>
        <taxon>Tracheophyta</taxon>
        <taxon>Spermatophyta</taxon>
        <taxon>Magnoliopsida</taxon>
        <taxon>eudicotyledons</taxon>
        <taxon>Gunneridae</taxon>
        <taxon>Pentapetalae</taxon>
        <taxon>asterids</taxon>
        <taxon>lamiids</taxon>
        <taxon>Lamiales</taxon>
        <taxon>Orobanchaceae</taxon>
        <taxon>Pedicularideae</taxon>
        <taxon>Castillejinae</taxon>
        <taxon>Castilleja</taxon>
    </lineage>
</organism>
<dbReference type="SMART" id="SM00220">
    <property type="entry name" value="S_TKc"/>
    <property type="match status" value="1"/>
</dbReference>
<comment type="catalytic activity">
    <reaction evidence="19">
        <text>L-threonyl-[protein] + ATP = O-phospho-L-threonyl-[protein] + ADP + H(+)</text>
        <dbReference type="Rhea" id="RHEA:46608"/>
        <dbReference type="Rhea" id="RHEA-COMP:11060"/>
        <dbReference type="Rhea" id="RHEA-COMP:11605"/>
        <dbReference type="ChEBI" id="CHEBI:15378"/>
        <dbReference type="ChEBI" id="CHEBI:30013"/>
        <dbReference type="ChEBI" id="CHEBI:30616"/>
        <dbReference type="ChEBI" id="CHEBI:61977"/>
        <dbReference type="ChEBI" id="CHEBI:456216"/>
        <dbReference type="EC" id="2.7.11.1"/>
    </reaction>
</comment>
<evidence type="ECO:0000256" key="11">
    <source>
        <dbReference type="ARBA" id="ARBA00022737"/>
    </source>
</evidence>
<dbReference type="Gene3D" id="3.30.200.20">
    <property type="entry name" value="Phosphorylase Kinase, domain 1"/>
    <property type="match status" value="1"/>
</dbReference>
<dbReference type="GO" id="GO:0005886">
    <property type="term" value="C:plasma membrane"/>
    <property type="evidence" value="ECO:0007669"/>
    <property type="project" value="UniProtKB-SubCell"/>
</dbReference>
<dbReference type="InterPro" id="IPR001611">
    <property type="entry name" value="Leu-rich_rpt"/>
</dbReference>
<evidence type="ECO:0000256" key="17">
    <source>
        <dbReference type="ARBA" id="ARBA00023170"/>
    </source>
</evidence>
<dbReference type="PROSITE" id="PS51450">
    <property type="entry name" value="LRR"/>
    <property type="match status" value="1"/>
</dbReference>
<evidence type="ECO:0000256" key="6">
    <source>
        <dbReference type="ARBA" id="ARBA00022553"/>
    </source>
</evidence>
<keyword evidence="8" id="KW-0808">Transferase</keyword>
<dbReference type="EC" id="2.7.11.1" evidence="3"/>
<keyword evidence="15 22" id="KW-1133">Transmembrane helix</keyword>
<evidence type="ECO:0000256" key="8">
    <source>
        <dbReference type="ARBA" id="ARBA00022679"/>
    </source>
</evidence>
<dbReference type="PROSITE" id="PS50011">
    <property type="entry name" value="PROTEIN_KINASE_DOM"/>
    <property type="match status" value="1"/>
</dbReference>
<dbReference type="InterPro" id="IPR032675">
    <property type="entry name" value="LRR_dom_sf"/>
</dbReference>
<evidence type="ECO:0000256" key="16">
    <source>
        <dbReference type="ARBA" id="ARBA00023136"/>
    </source>
</evidence>
<keyword evidence="18" id="KW-0325">Glycoprotein</keyword>
<dbReference type="SMART" id="SM00365">
    <property type="entry name" value="LRR_SD22"/>
    <property type="match status" value="8"/>
</dbReference>
<evidence type="ECO:0000256" key="5">
    <source>
        <dbReference type="ARBA" id="ARBA00022527"/>
    </source>
</evidence>
<dbReference type="Pfam" id="PF00560">
    <property type="entry name" value="LRR_1"/>
    <property type="match status" value="5"/>
</dbReference>
<keyword evidence="25" id="KW-1185">Reference proteome</keyword>
<evidence type="ECO:0000256" key="19">
    <source>
        <dbReference type="ARBA" id="ARBA00047899"/>
    </source>
</evidence>
<dbReference type="AlphaFoldDB" id="A0ABD3ECS4"/>
<dbReference type="FunFam" id="3.30.200.20:FF:000661">
    <property type="entry name" value="Serine-threonine protein kinase plant-type"/>
    <property type="match status" value="1"/>
</dbReference>
<evidence type="ECO:0000259" key="23">
    <source>
        <dbReference type="PROSITE" id="PS50011"/>
    </source>
</evidence>
<evidence type="ECO:0000256" key="4">
    <source>
        <dbReference type="ARBA" id="ARBA00022475"/>
    </source>
</evidence>
<gene>
    <name evidence="24" type="ORF">CASFOL_001872</name>
</gene>
<dbReference type="PANTHER" id="PTHR48056">
    <property type="entry name" value="LRR RECEPTOR-LIKE SERINE/THREONINE-PROTEIN KINASE-RELATED"/>
    <property type="match status" value="1"/>
</dbReference>
<keyword evidence="16 22" id="KW-0472">Membrane</keyword>
<dbReference type="FunFam" id="3.80.10.10:FF:000299">
    <property type="entry name" value="Piriformospora indica-insensitive protein 2"/>
    <property type="match status" value="1"/>
</dbReference>
<dbReference type="FunFam" id="1.10.510.10:FF:000358">
    <property type="entry name" value="Putative leucine-rich repeat receptor-like serine/threonine-protein kinase"/>
    <property type="match status" value="1"/>
</dbReference>
<dbReference type="PROSITE" id="PS00107">
    <property type="entry name" value="PROTEIN_KINASE_ATP"/>
    <property type="match status" value="1"/>
</dbReference>
<dbReference type="SUPFAM" id="SSF56112">
    <property type="entry name" value="Protein kinase-like (PK-like)"/>
    <property type="match status" value="1"/>
</dbReference>
<dbReference type="Pfam" id="PF13855">
    <property type="entry name" value="LRR_8"/>
    <property type="match status" value="3"/>
</dbReference>
<keyword evidence="9 22" id="KW-0812">Transmembrane</keyword>
<accession>A0ABD3ECS4</accession>
<dbReference type="Gene3D" id="1.10.510.10">
    <property type="entry name" value="Transferase(Phosphotransferase) domain 1"/>
    <property type="match status" value="1"/>
</dbReference>
<keyword evidence="6" id="KW-0597">Phosphoprotein</keyword>
<proteinExistence type="inferred from homology"/>
<dbReference type="InterPro" id="IPR055414">
    <property type="entry name" value="LRR_R13L4/SHOC2-like"/>
</dbReference>
<evidence type="ECO:0000256" key="14">
    <source>
        <dbReference type="ARBA" id="ARBA00022840"/>
    </source>
</evidence>
<evidence type="ECO:0000256" key="2">
    <source>
        <dbReference type="ARBA" id="ARBA00008684"/>
    </source>
</evidence>
<dbReference type="FunFam" id="3.80.10.10:FF:000317">
    <property type="entry name" value="Inactive leucine-rich repeat receptor-like protein kinase"/>
    <property type="match status" value="1"/>
</dbReference>
<dbReference type="InterPro" id="IPR003591">
    <property type="entry name" value="Leu-rich_rpt_typical-subtyp"/>
</dbReference>
<keyword evidence="5" id="KW-0723">Serine/threonine-protein kinase</keyword>
<evidence type="ECO:0000256" key="22">
    <source>
        <dbReference type="SAM" id="Phobius"/>
    </source>
</evidence>
<dbReference type="InterPro" id="IPR017441">
    <property type="entry name" value="Protein_kinase_ATP_BS"/>
</dbReference>
<dbReference type="EMBL" id="JAVIJP010000005">
    <property type="protein sequence ID" value="KAL3652191.1"/>
    <property type="molecule type" value="Genomic_DNA"/>
</dbReference>
<dbReference type="Gene3D" id="3.80.10.10">
    <property type="entry name" value="Ribonuclease Inhibitor"/>
    <property type="match status" value="5"/>
</dbReference>
<evidence type="ECO:0000256" key="12">
    <source>
        <dbReference type="ARBA" id="ARBA00022741"/>
    </source>
</evidence>
<name>A0ABD3ECS4_9LAMI</name>
<keyword evidence="14 21" id="KW-0067">ATP-binding</keyword>
<dbReference type="Pfam" id="PF08263">
    <property type="entry name" value="LRRNT_2"/>
    <property type="match status" value="1"/>
</dbReference>
<dbReference type="PROSITE" id="PS00108">
    <property type="entry name" value="PROTEIN_KINASE_ST"/>
    <property type="match status" value="1"/>
</dbReference>
<dbReference type="SMART" id="SM00369">
    <property type="entry name" value="LRR_TYP"/>
    <property type="match status" value="14"/>
</dbReference>
<dbReference type="PANTHER" id="PTHR48056:SF73">
    <property type="entry name" value="LRR RECEPTOR-LIKE SERINE_THREONINE-PROTEIN KINASE EFR"/>
    <property type="match status" value="1"/>
</dbReference>
<keyword evidence="13" id="KW-0418">Kinase</keyword>
<sequence>MFLQAFTIYISNPAVTMLLLTKAMEINLTILLAIALLAHHHIIYSASTLTDLNTDQSALLAFKSHLHSDPSQILSKNWSASASVCNWIGITCSSRNQRVAALDISMMSLTGTLVPHLGNLTFLVSLNTSNNNFNGIVPREFARLWRLKVVDFNFNALTGQIPSWLGSFYRLQVLYLKNNSFTGLIPPSLFNASKLEYLDLSYNPLRGRVPTEVGNLRNLKWLVLQYNQLSGVVPFTLFNLSQIQVLDLTGNTLSGTLPRNLCRDLPKLDGLFLSSNELSGQLPLNMSCCSRLQIFSISYNNFGGSIPREMGKASMLEMLYIGANNLTGAIPEELGNLTRLTDLDMSRNKLVGSIPPQIFNISSLRNLNLGRNKLSGMLPADMCSNLPQLEAFYLASNGVYGFIPNRLSQCSALHILSLSDNKLYGTIPPDLCNTTTLKVLALSGNKIKGDIPKEVGNLNNLEEIHFNENRLSGSIPPSLLNISTLRFLSLSENKLTGKLTSSFGHKLNNLEELDLDGNFLTSESSEMGFITSLKTCRYLNVLSMAENPLHGIIPRSIGNLSTSLQYLYFKSCDLSGRVPDEIGNLTNLMVLSARGNHLTGPIPKSLRNLQSLQGLSFSGNKISGAITSIICELGNLNVLYLGDNQFSGAIPDCIENISSLSTLTLDSNKLSSNIPTSLWNLRGLLELNLSSNSLVGSLVPEMANLKDVIRIDLSLNQLSSVIPSTIEELQTLSSLNLSRNELQGTIPESMAKMVNLEVLDLSHNDLSGVIPMSLQKLRHLTFFNVSFNGLNGEIPSDGPFENFTFKSFVFNKGLCGDPKYRVLPCHSTSKVERSNMNLRALVISLGIASLVVLVVILACGIARYRKKGNASIPIGINSLPGGHELRVSYYELLAATNGYNESNFVGCGSFGSVYKGTLENGNDVAVKVFNLELEGAFRSFEVECEVLRNLRHRNLCKVIGCCSNQDFKALVLEYMPCGSLEKWLYSHNYFLDVIQRINIMIDVACALEYLHQSCSVPVIHCDLKPSNILLDQNMTARLCDFGIAKLLGDGESIVQTMTLATLSYIAPEYGMGGFVSVKCDVYSYGIVLMEVFTRNRPNDEIFSGNLSLRTWVKDSMPNAVINIIDSNLLRRDEDASMSQKLSCLSSIMELGLNCSVESPNERMGIKDVIVALSKIKLQLLTV</sequence>
<keyword evidence="7" id="KW-0433">Leucine-rich repeat</keyword>
<keyword evidence="12 21" id="KW-0547">Nucleotide-binding</keyword>
<evidence type="ECO:0000256" key="20">
    <source>
        <dbReference type="ARBA" id="ARBA00048679"/>
    </source>
</evidence>
<dbReference type="Proteomes" id="UP001632038">
    <property type="component" value="Unassembled WGS sequence"/>
</dbReference>
<evidence type="ECO:0000313" key="24">
    <source>
        <dbReference type="EMBL" id="KAL3652191.1"/>
    </source>
</evidence>
<evidence type="ECO:0000256" key="21">
    <source>
        <dbReference type="PROSITE-ProRule" id="PRU10141"/>
    </source>
</evidence>
<keyword evidence="11" id="KW-0677">Repeat</keyword>
<dbReference type="InterPro" id="IPR050647">
    <property type="entry name" value="Plant_LRR-RLKs"/>
</dbReference>
<dbReference type="SUPFAM" id="SSF52058">
    <property type="entry name" value="L domain-like"/>
    <property type="match status" value="3"/>
</dbReference>
<evidence type="ECO:0000256" key="10">
    <source>
        <dbReference type="ARBA" id="ARBA00022729"/>
    </source>
</evidence>
<dbReference type="InterPro" id="IPR011009">
    <property type="entry name" value="Kinase-like_dom_sf"/>
</dbReference>
<reference evidence="25" key="1">
    <citation type="journal article" date="2024" name="IScience">
        <title>Strigolactones Initiate the Formation of Haustorium-like Structures in Castilleja.</title>
        <authorList>
            <person name="Buerger M."/>
            <person name="Peterson D."/>
            <person name="Chory J."/>
        </authorList>
    </citation>
    <scope>NUCLEOTIDE SEQUENCE [LARGE SCALE GENOMIC DNA]</scope>
</reference>
<evidence type="ECO:0000256" key="7">
    <source>
        <dbReference type="ARBA" id="ARBA00022614"/>
    </source>
</evidence>
<keyword evidence="17" id="KW-0675">Receptor</keyword>
<dbReference type="FunFam" id="3.80.10.10:FF:000129">
    <property type="entry name" value="Leucine-rich repeat receptor-like kinase"/>
    <property type="match status" value="1"/>
</dbReference>
<evidence type="ECO:0000256" key="3">
    <source>
        <dbReference type="ARBA" id="ARBA00012513"/>
    </source>
</evidence>
<dbReference type="GO" id="GO:0051707">
    <property type="term" value="P:response to other organism"/>
    <property type="evidence" value="ECO:0007669"/>
    <property type="project" value="UniProtKB-ARBA"/>
</dbReference>
<feature type="binding site" evidence="21">
    <location>
        <position position="927"/>
    </location>
    <ligand>
        <name>ATP</name>
        <dbReference type="ChEBI" id="CHEBI:30616"/>
    </ligand>
</feature>
<protein>
    <recommendedName>
        <fullName evidence="3">non-specific serine/threonine protein kinase</fullName>
        <ecNumber evidence="3">2.7.11.1</ecNumber>
    </recommendedName>
</protein>
<evidence type="ECO:0000256" key="9">
    <source>
        <dbReference type="ARBA" id="ARBA00022692"/>
    </source>
</evidence>
<keyword evidence="10" id="KW-0732">Signal</keyword>
<dbReference type="Pfam" id="PF00069">
    <property type="entry name" value="Pkinase"/>
    <property type="match status" value="1"/>
</dbReference>
<comment type="subcellular location">
    <subcellularLocation>
        <location evidence="1">Cell membrane</location>
        <topology evidence="1">Single-pass membrane protein</topology>
    </subcellularLocation>
</comment>
<evidence type="ECO:0000256" key="15">
    <source>
        <dbReference type="ARBA" id="ARBA00022989"/>
    </source>
</evidence>
<dbReference type="InterPro" id="IPR008271">
    <property type="entry name" value="Ser/Thr_kinase_AS"/>
</dbReference>
<evidence type="ECO:0000256" key="13">
    <source>
        <dbReference type="ARBA" id="ARBA00022777"/>
    </source>
</evidence>
<dbReference type="InterPro" id="IPR013210">
    <property type="entry name" value="LRR_N_plant-typ"/>
</dbReference>
<evidence type="ECO:0000256" key="1">
    <source>
        <dbReference type="ARBA" id="ARBA00004162"/>
    </source>
</evidence>
<dbReference type="Pfam" id="PF23598">
    <property type="entry name" value="LRR_14"/>
    <property type="match status" value="1"/>
</dbReference>
<keyword evidence="4" id="KW-1003">Cell membrane</keyword>
<comment type="similarity">
    <text evidence="2">Belongs to the protein kinase superfamily. Ser/Thr protein kinase family.</text>
</comment>
<feature type="transmembrane region" description="Helical" evidence="22">
    <location>
        <begin position="840"/>
        <end position="862"/>
    </location>
</feature>
<dbReference type="InterPro" id="IPR000719">
    <property type="entry name" value="Prot_kinase_dom"/>
</dbReference>
<evidence type="ECO:0000313" key="25">
    <source>
        <dbReference type="Proteomes" id="UP001632038"/>
    </source>
</evidence>
<dbReference type="GO" id="GO:0004674">
    <property type="term" value="F:protein serine/threonine kinase activity"/>
    <property type="evidence" value="ECO:0007669"/>
    <property type="project" value="UniProtKB-KW"/>
</dbReference>
<comment type="caution">
    <text evidence="24">The sequence shown here is derived from an EMBL/GenBank/DDBJ whole genome shotgun (WGS) entry which is preliminary data.</text>
</comment>
<comment type="catalytic activity">
    <reaction evidence="20">
        <text>L-seryl-[protein] + ATP = O-phospho-L-seryl-[protein] + ADP + H(+)</text>
        <dbReference type="Rhea" id="RHEA:17989"/>
        <dbReference type="Rhea" id="RHEA-COMP:9863"/>
        <dbReference type="Rhea" id="RHEA-COMP:11604"/>
        <dbReference type="ChEBI" id="CHEBI:15378"/>
        <dbReference type="ChEBI" id="CHEBI:29999"/>
        <dbReference type="ChEBI" id="CHEBI:30616"/>
        <dbReference type="ChEBI" id="CHEBI:83421"/>
        <dbReference type="ChEBI" id="CHEBI:456216"/>
        <dbReference type="EC" id="2.7.11.1"/>
    </reaction>
</comment>
<dbReference type="GO" id="GO:0005524">
    <property type="term" value="F:ATP binding"/>
    <property type="evidence" value="ECO:0007669"/>
    <property type="project" value="UniProtKB-UniRule"/>
</dbReference>